<dbReference type="GO" id="GO:0009166">
    <property type="term" value="P:nucleotide catabolic process"/>
    <property type="evidence" value="ECO:0007669"/>
    <property type="project" value="InterPro"/>
</dbReference>
<organism evidence="2">
    <name type="scientific">gut metagenome</name>
    <dbReference type="NCBI Taxonomy" id="749906"/>
    <lineage>
        <taxon>unclassified sequences</taxon>
        <taxon>metagenomes</taxon>
        <taxon>organismal metagenomes</taxon>
    </lineage>
</organism>
<dbReference type="Pfam" id="PF02872">
    <property type="entry name" value="5_nucleotid_C"/>
    <property type="match status" value="1"/>
</dbReference>
<evidence type="ECO:0000259" key="1">
    <source>
        <dbReference type="Pfam" id="PF02872"/>
    </source>
</evidence>
<evidence type="ECO:0000313" key="2">
    <source>
        <dbReference type="EMBL" id="EJX02124.1"/>
    </source>
</evidence>
<comment type="caution">
    <text evidence="2">The sequence shown here is derived from an EMBL/GenBank/DDBJ whole genome shotgun (WGS) entry which is preliminary data.</text>
</comment>
<dbReference type="PRINTS" id="PR01607">
    <property type="entry name" value="APYRASEFAMLY"/>
</dbReference>
<feature type="domain" description="5'-Nucleotidase C-terminal" evidence="1">
    <location>
        <begin position="67"/>
        <end position="208"/>
    </location>
</feature>
<reference evidence="2" key="1">
    <citation type="journal article" date="2012" name="PLoS ONE">
        <title>Gene sets for utilization of primary and secondary nutrition supplies in the distal gut of endangered iberian lynx.</title>
        <authorList>
            <person name="Alcaide M."/>
            <person name="Messina E."/>
            <person name="Richter M."/>
            <person name="Bargiela R."/>
            <person name="Peplies J."/>
            <person name="Huws S.A."/>
            <person name="Newbold C.J."/>
            <person name="Golyshin P.N."/>
            <person name="Simon M.A."/>
            <person name="Lopez G."/>
            <person name="Yakimov M.M."/>
            <person name="Ferrer M."/>
        </authorList>
    </citation>
    <scope>NUCLEOTIDE SEQUENCE</scope>
</reference>
<protein>
    <submittedName>
        <fullName evidence="2">5-nucleotidase family protein</fullName>
    </submittedName>
</protein>
<dbReference type="InterPro" id="IPR036907">
    <property type="entry name" value="5'-Nucleotdase_C_sf"/>
</dbReference>
<proteinExistence type="predicted"/>
<dbReference type="SUPFAM" id="SSF55816">
    <property type="entry name" value="5'-nucleotidase (syn. UDP-sugar hydrolase), C-terminal domain"/>
    <property type="match status" value="1"/>
</dbReference>
<dbReference type="GO" id="GO:0016787">
    <property type="term" value="F:hydrolase activity"/>
    <property type="evidence" value="ECO:0007669"/>
    <property type="project" value="InterPro"/>
</dbReference>
<name>J9G5J1_9ZZZZ</name>
<dbReference type="Gene3D" id="3.90.780.10">
    <property type="entry name" value="5'-Nucleotidase, C-terminal domain"/>
    <property type="match status" value="1"/>
</dbReference>
<gene>
    <name evidence="2" type="ORF">EVA_09774</name>
</gene>
<dbReference type="AlphaFoldDB" id="J9G5J1"/>
<dbReference type="InterPro" id="IPR008334">
    <property type="entry name" value="5'-Nucleotdase_C"/>
</dbReference>
<dbReference type="PANTHER" id="PTHR11575">
    <property type="entry name" value="5'-NUCLEOTIDASE-RELATED"/>
    <property type="match status" value="1"/>
</dbReference>
<sequence length="252" mass="27203">MNWNLVLGFLCGGCMLFSACRPSYQVTHVEGGRVAIDSTWETMADVEMQALIAPYKAKVDSVMFRIIGQAEVSMNARRPESLLSNLVADILRESASETLGKPADVGLVNMGGLRSVLTKGPVTVANAYEILPFENTLCILTMKGDKLKLLLENVAARGGEGISGVKLQISADGKLLAATLNGRPVKDGQDYTVATIDYLAEGNDGMTACLQASERVCPKDGTLRNLFIRYVEKLTQCGKKVTSRLEGRIVVK</sequence>
<dbReference type="InterPro" id="IPR006179">
    <property type="entry name" value="5_nucleotidase/apyrase"/>
</dbReference>
<dbReference type="PANTHER" id="PTHR11575:SF24">
    <property type="entry name" value="5'-NUCLEOTIDASE"/>
    <property type="match status" value="1"/>
</dbReference>
<accession>J9G5J1</accession>
<dbReference type="EMBL" id="AMCI01002677">
    <property type="protein sequence ID" value="EJX02124.1"/>
    <property type="molecule type" value="Genomic_DNA"/>
</dbReference>